<evidence type="ECO:0000256" key="1">
    <source>
        <dbReference type="SAM" id="Phobius"/>
    </source>
</evidence>
<comment type="caution">
    <text evidence="2">The sequence shown here is derived from an EMBL/GenBank/DDBJ whole genome shotgun (WGS) entry which is preliminary data.</text>
</comment>
<dbReference type="GeneID" id="64603358"/>
<accession>A0A9P7AUM7</accession>
<dbReference type="Proteomes" id="UP000719766">
    <property type="component" value="Unassembled WGS sequence"/>
</dbReference>
<keyword evidence="1" id="KW-0812">Transmembrane</keyword>
<evidence type="ECO:0000313" key="3">
    <source>
        <dbReference type="Proteomes" id="UP000719766"/>
    </source>
</evidence>
<gene>
    <name evidence="2" type="ORF">HD556DRAFT_1535325</name>
</gene>
<dbReference type="RefSeq" id="XP_041162002.1">
    <property type="nucleotide sequence ID" value="XM_041309594.1"/>
</dbReference>
<evidence type="ECO:0000313" key="2">
    <source>
        <dbReference type="EMBL" id="KAG1796645.1"/>
    </source>
</evidence>
<dbReference type="AlphaFoldDB" id="A0A9P7AUM7"/>
<organism evidence="2 3">
    <name type="scientific">Suillus plorans</name>
    <dbReference type="NCBI Taxonomy" id="116603"/>
    <lineage>
        <taxon>Eukaryota</taxon>
        <taxon>Fungi</taxon>
        <taxon>Dikarya</taxon>
        <taxon>Basidiomycota</taxon>
        <taxon>Agaricomycotina</taxon>
        <taxon>Agaricomycetes</taxon>
        <taxon>Agaricomycetidae</taxon>
        <taxon>Boletales</taxon>
        <taxon>Suillineae</taxon>
        <taxon>Suillaceae</taxon>
        <taxon>Suillus</taxon>
    </lineage>
</organism>
<feature type="transmembrane region" description="Helical" evidence="1">
    <location>
        <begin position="186"/>
        <end position="207"/>
    </location>
</feature>
<feature type="transmembrane region" description="Helical" evidence="1">
    <location>
        <begin position="228"/>
        <end position="247"/>
    </location>
</feature>
<feature type="transmembrane region" description="Helical" evidence="1">
    <location>
        <begin position="105"/>
        <end position="127"/>
    </location>
</feature>
<sequence length="343" mass="38114">MRLTRECSVFSVLAGPSVICHVPTNSVGVLCLYGISSDIFHPYSVRPCYHVRSRDNFLLVWFMVSVKSTISQHPILGSDTSLPHSVWNSRTGQHFQSCAFQKTNVLLIAGYVISFMVLILCQCVVTLRVWHLFFRSCLIRWLAVAVFVICAAGTVIVGSVEFNPIKTALHITLTAEIPTQSPPFVFAMYLPSLVVHTAMLLLTIYRFRVSPKVLHQRGIIHRFVKEGILMYTFAAGSLLYEIIGLSMTKPDEISVYYPALREGIAVATTAVSVCRAMLSVRSLAATYHVDPAWLLNYAELSRVQWRRGANEGEIFVEASDMDAVYPFKLLGMSAGRTAGEGVV</sequence>
<dbReference type="OrthoDB" id="2679643at2759"/>
<feature type="transmembrane region" description="Helical" evidence="1">
    <location>
        <begin position="139"/>
        <end position="160"/>
    </location>
</feature>
<dbReference type="EMBL" id="JABBWE010000018">
    <property type="protein sequence ID" value="KAG1796645.1"/>
    <property type="molecule type" value="Genomic_DNA"/>
</dbReference>
<reference evidence="2" key="1">
    <citation type="journal article" date="2020" name="New Phytol.">
        <title>Comparative genomics reveals dynamic genome evolution in host specialist ectomycorrhizal fungi.</title>
        <authorList>
            <person name="Lofgren L.A."/>
            <person name="Nguyen N.H."/>
            <person name="Vilgalys R."/>
            <person name="Ruytinx J."/>
            <person name="Liao H.L."/>
            <person name="Branco S."/>
            <person name="Kuo A."/>
            <person name="LaButti K."/>
            <person name="Lipzen A."/>
            <person name="Andreopoulos W."/>
            <person name="Pangilinan J."/>
            <person name="Riley R."/>
            <person name="Hundley H."/>
            <person name="Na H."/>
            <person name="Barry K."/>
            <person name="Grigoriev I.V."/>
            <person name="Stajich J.E."/>
            <person name="Kennedy P.G."/>
        </authorList>
    </citation>
    <scope>NUCLEOTIDE SEQUENCE</scope>
    <source>
        <strain evidence="2">S12</strain>
    </source>
</reference>
<proteinExistence type="predicted"/>
<protein>
    <submittedName>
        <fullName evidence="2">Uncharacterized protein</fullName>
    </submittedName>
</protein>
<keyword evidence="1" id="KW-0472">Membrane</keyword>
<name>A0A9P7AUM7_9AGAM</name>
<keyword evidence="3" id="KW-1185">Reference proteome</keyword>
<keyword evidence="1" id="KW-1133">Transmembrane helix</keyword>